<evidence type="ECO:0000256" key="1">
    <source>
        <dbReference type="ARBA" id="ARBA00006987"/>
    </source>
</evidence>
<dbReference type="AlphaFoldDB" id="A0A387G5K4"/>
<protein>
    <submittedName>
        <fullName evidence="3">Tripartite tricarboxylate transporter substrate binding protein</fullName>
    </submittedName>
</protein>
<evidence type="ECO:0000313" key="3">
    <source>
        <dbReference type="EMBL" id="AYG63202.1"/>
    </source>
</evidence>
<dbReference type="OrthoDB" id="7243230at2"/>
<reference evidence="3 4" key="1">
    <citation type="submission" date="2018-10" db="EMBL/GenBank/DDBJ databases">
        <title>Rhizobium etli, R. leguminosarum and a new Rhizobium genospecies from Phaseolus dumosus.</title>
        <authorList>
            <person name="Ramirez-Puebla S.T."/>
            <person name="Rogel-Hernandez M.A."/>
            <person name="Guerrero G."/>
            <person name="Ormeno-Orrillo E."/>
            <person name="Martinez-Romero J.C."/>
            <person name="Negrete-Yankelevich S."/>
            <person name="Martinez-Romero E."/>
        </authorList>
    </citation>
    <scope>NUCLEOTIDE SEQUENCE [LARGE SCALE GENOMIC DNA]</scope>
    <source>
        <strain evidence="3 4">CCGE525</strain>
        <plasmid evidence="4">prccge525c</plasmid>
    </source>
</reference>
<dbReference type="PANTHER" id="PTHR42928:SF5">
    <property type="entry name" value="BLR1237 PROTEIN"/>
    <property type="match status" value="1"/>
</dbReference>
<gene>
    <name evidence="3" type="ORF">CCGE525_31435</name>
</gene>
<name>A0A387G5K4_9HYPH</name>
<dbReference type="Pfam" id="PF03401">
    <property type="entry name" value="TctC"/>
    <property type="match status" value="1"/>
</dbReference>
<dbReference type="InterPro" id="IPR042100">
    <property type="entry name" value="Bug_dom1"/>
</dbReference>
<dbReference type="PIRSF" id="PIRSF017082">
    <property type="entry name" value="YflP"/>
    <property type="match status" value="1"/>
</dbReference>
<dbReference type="InterPro" id="IPR005064">
    <property type="entry name" value="BUG"/>
</dbReference>
<evidence type="ECO:0000313" key="4">
    <source>
        <dbReference type="Proteomes" id="UP000282195"/>
    </source>
</evidence>
<organism evidence="3 4">
    <name type="scientific">Rhizobium jaguaris</name>
    <dbReference type="NCBI Taxonomy" id="1312183"/>
    <lineage>
        <taxon>Bacteria</taxon>
        <taxon>Pseudomonadati</taxon>
        <taxon>Pseudomonadota</taxon>
        <taxon>Alphaproteobacteria</taxon>
        <taxon>Hyphomicrobiales</taxon>
        <taxon>Rhizobiaceae</taxon>
        <taxon>Rhizobium/Agrobacterium group</taxon>
        <taxon>Rhizobium</taxon>
    </lineage>
</organism>
<dbReference type="CDD" id="cd07012">
    <property type="entry name" value="PBP2_Bug_TTT"/>
    <property type="match status" value="1"/>
</dbReference>
<dbReference type="EMBL" id="CP032695">
    <property type="protein sequence ID" value="AYG63202.1"/>
    <property type="molecule type" value="Genomic_DNA"/>
</dbReference>
<geneLocation type="plasmid" evidence="4">
    <name>prccge525c</name>
</geneLocation>
<dbReference type="Proteomes" id="UP000282195">
    <property type="component" value="Plasmid pRCCGE525c"/>
</dbReference>
<feature type="signal peptide" evidence="2">
    <location>
        <begin position="1"/>
        <end position="26"/>
    </location>
</feature>
<keyword evidence="3" id="KW-0614">Plasmid</keyword>
<dbReference type="PANTHER" id="PTHR42928">
    <property type="entry name" value="TRICARBOXYLATE-BINDING PROTEIN"/>
    <property type="match status" value="1"/>
</dbReference>
<accession>A0A387G5K4</accession>
<sequence length="320" mass="34417">MGINFKPKAISLALALVTLPFSAAIAQQKYPAPIVKLVTHSSPGGGSDVFLREMLPYLQPYLGPKLVVENVTGGSGAKAMSTVASSTPDGSWFYATTPTYIYTSLLSTPEATYKDMEPLVNVFYDPEVIYTSVDSKFQTLPDVIAAAEEGRGKWGAANPASLERQVLEQIKAKTGVNASIITFEGGGDMQINVLNGTLDIGVGEIGEIRAQLDAGKLRMLAVVGDHRLNLFPDLKTAKEQGIDVSVVKFRGLAGPKNLPPAVIAAWEAAIPKLLADPKYKKIYTENDLEPGFMKHDEYVSFMNKFGSDTQAFLKASGVIQ</sequence>
<evidence type="ECO:0000256" key="2">
    <source>
        <dbReference type="SAM" id="SignalP"/>
    </source>
</evidence>
<keyword evidence="4" id="KW-1185">Reference proteome</keyword>
<dbReference type="KEGG" id="rjg:CCGE525_31435"/>
<dbReference type="Gene3D" id="3.40.190.150">
    <property type="entry name" value="Bordetella uptake gene, domain 1"/>
    <property type="match status" value="1"/>
</dbReference>
<comment type="similarity">
    <text evidence="1">Belongs to the UPF0065 (bug) family.</text>
</comment>
<proteinExistence type="inferred from homology"/>
<keyword evidence="2" id="KW-0732">Signal</keyword>
<dbReference type="SUPFAM" id="SSF53850">
    <property type="entry name" value="Periplasmic binding protein-like II"/>
    <property type="match status" value="1"/>
</dbReference>
<dbReference type="Gene3D" id="3.40.190.10">
    <property type="entry name" value="Periplasmic binding protein-like II"/>
    <property type="match status" value="1"/>
</dbReference>
<dbReference type="RefSeq" id="WP_120708110.1">
    <property type="nucleotide sequence ID" value="NZ_CP032695.1"/>
</dbReference>
<feature type="chain" id="PRO_5017323979" evidence="2">
    <location>
        <begin position="27"/>
        <end position="320"/>
    </location>
</feature>